<dbReference type="AlphaFoldDB" id="A0AAE0F278"/>
<dbReference type="NCBIfam" id="TIGR00756">
    <property type="entry name" value="PPR"/>
    <property type="match status" value="1"/>
</dbReference>
<evidence type="ECO:0000256" key="2">
    <source>
        <dbReference type="PROSITE-ProRule" id="PRU00708"/>
    </source>
</evidence>
<dbReference type="Proteomes" id="UP001190700">
    <property type="component" value="Unassembled WGS sequence"/>
</dbReference>
<dbReference type="SMART" id="SM00959">
    <property type="entry name" value="Rho_N"/>
    <property type="match status" value="1"/>
</dbReference>
<feature type="domain" description="Rho termination factor-like N-terminal" evidence="3">
    <location>
        <begin position="136"/>
        <end position="178"/>
    </location>
</feature>
<evidence type="ECO:0000313" key="5">
    <source>
        <dbReference type="Proteomes" id="UP001190700"/>
    </source>
</evidence>
<dbReference type="SUPFAM" id="SSF68912">
    <property type="entry name" value="Rho N-terminal domain-like"/>
    <property type="match status" value="1"/>
</dbReference>
<keyword evidence="5" id="KW-1185">Reference proteome</keyword>
<dbReference type="EMBL" id="LGRX02027599">
    <property type="protein sequence ID" value="KAK3249083.1"/>
    <property type="molecule type" value="Genomic_DNA"/>
</dbReference>
<dbReference type="InterPro" id="IPR011112">
    <property type="entry name" value="Rho-like_N"/>
</dbReference>
<dbReference type="GO" id="GO:0006353">
    <property type="term" value="P:DNA-templated transcription termination"/>
    <property type="evidence" value="ECO:0007669"/>
    <property type="project" value="InterPro"/>
</dbReference>
<dbReference type="InterPro" id="IPR002885">
    <property type="entry name" value="PPR_rpt"/>
</dbReference>
<keyword evidence="1" id="KW-0677">Repeat</keyword>
<gene>
    <name evidence="4" type="ORF">CYMTET_41480</name>
</gene>
<dbReference type="PROSITE" id="PS51375">
    <property type="entry name" value="PPR"/>
    <property type="match status" value="1"/>
</dbReference>
<dbReference type="PANTHER" id="PTHR47936">
    <property type="entry name" value="PPR_LONG DOMAIN-CONTAINING PROTEIN"/>
    <property type="match status" value="1"/>
</dbReference>
<organism evidence="4 5">
    <name type="scientific">Cymbomonas tetramitiformis</name>
    <dbReference type="NCBI Taxonomy" id="36881"/>
    <lineage>
        <taxon>Eukaryota</taxon>
        <taxon>Viridiplantae</taxon>
        <taxon>Chlorophyta</taxon>
        <taxon>Pyramimonadophyceae</taxon>
        <taxon>Pyramimonadales</taxon>
        <taxon>Pyramimonadaceae</taxon>
        <taxon>Cymbomonas</taxon>
    </lineage>
</organism>
<evidence type="ECO:0000259" key="3">
    <source>
        <dbReference type="SMART" id="SM00959"/>
    </source>
</evidence>
<sequence>MKRAGVEPNVITYSSLISACEKGGQWEKALEVFAGMKKAGVEPNVITYSSLISACEKGEQWEKLTRRCFFSMKAEVEAQRDHPLTIDACEEGRAVGEGGVHVLQSAVHPYGKMTPNAHTPDVEASVGPAMSHQTAELEKLLVADLRCLAKQLGCKGYSKLRKSALVTLILLETADNPIALP</sequence>
<dbReference type="InterPro" id="IPR011990">
    <property type="entry name" value="TPR-like_helical_dom_sf"/>
</dbReference>
<accession>A0AAE0F278</accession>
<dbReference type="InterPro" id="IPR036269">
    <property type="entry name" value="Rho_N_sf"/>
</dbReference>
<evidence type="ECO:0000313" key="4">
    <source>
        <dbReference type="EMBL" id="KAK3249083.1"/>
    </source>
</evidence>
<protein>
    <recommendedName>
        <fullName evidence="3">Rho termination factor-like N-terminal domain-containing protein</fullName>
    </recommendedName>
</protein>
<evidence type="ECO:0000256" key="1">
    <source>
        <dbReference type="ARBA" id="ARBA00022737"/>
    </source>
</evidence>
<reference evidence="4 5" key="1">
    <citation type="journal article" date="2015" name="Genome Biol. Evol.">
        <title>Comparative Genomics of a Bacterivorous Green Alga Reveals Evolutionary Causalities and Consequences of Phago-Mixotrophic Mode of Nutrition.</title>
        <authorList>
            <person name="Burns J.A."/>
            <person name="Paasch A."/>
            <person name="Narechania A."/>
            <person name="Kim E."/>
        </authorList>
    </citation>
    <scope>NUCLEOTIDE SEQUENCE [LARGE SCALE GENOMIC DNA]</scope>
    <source>
        <strain evidence="4 5">PLY_AMNH</strain>
    </source>
</reference>
<dbReference type="Pfam" id="PF13812">
    <property type="entry name" value="PPR_3"/>
    <property type="match status" value="1"/>
</dbReference>
<dbReference type="PROSITE" id="PS51257">
    <property type="entry name" value="PROKAR_LIPOPROTEIN"/>
    <property type="match status" value="1"/>
</dbReference>
<dbReference type="PANTHER" id="PTHR47936:SF1">
    <property type="entry name" value="PENTATRICOPEPTIDE REPEAT-CONTAINING PROTEIN GUN1, CHLOROPLASTIC"/>
    <property type="match status" value="1"/>
</dbReference>
<comment type="caution">
    <text evidence="4">The sequence shown here is derived from an EMBL/GenBank/DDBJ whole genome shotgun (WGS) entry which is preliminary data.</text>
</comment>
<proteinExistence type="predicted"/>
<dbReference type="Gene3D" id="1.25.40.10">
    <property type="entry name" value="Tetratricopeptide repeat domain"/>
    <property type="match status" value="1"/>
</dbReference>
<name>A0AAE0F278_9CHLO</name>
<dbReference type="Pfam" id="PF07498">
    <property type="entry name" value="Rho_N"/>
    <property type="match status" value="1"/>
</dbReference>
<feature type="repeat" description="PPR" evidence="2">
    <location>
        <begin position="9"/>
        <end position="43"/>
    </location>
</feature>